<evidence type="ECO:0000256" key="1">
    <source>
        <dbReference type="SAM" id="Phobius"/>
    </source>
</evidence>
<reference evidence="2" key="1">
    <citation type="submission" date="2023-06" db="EMBL/GenBank/DDBJ databases">
        <authorList>
            <consortium name="Lawrence Berkeley National Laboratory"/>
            <person name="Ahrendt S."/>
            <person name="Sahu N."/>
            <person name="Indic B."/>
            <person name="Wong-Bajracharya J."/>
            <person name="Merenyi Z."/>
            <person name="Ke H.-M."/>
            <person name="Monk M."/>
            <person name="Kocsube S."/>
            <person name="Drula E."/>
            <person name="Lipzen A."/>
            <person name="Balint B."/>
            <person name="Henrissat B."/>
            <person name="Andreopoulos B."/>
            <person name="Martin F.M."/>
            <person name="Harder C.B."/>
            <person name="Rigling D."/>
            <person name="Ford K.L."/>
            <person name="Foster G.D."/>
            <person name="Pangilinan J."/>
            <person name="Papanicolaou A."/>
            <person name="Barry K."/>
            <person name="LaButti K."/>
            <person name="Viragh M."/>
            <person name="Koriabine M."/>
            <person name="Yan M."/>
            <person name="Riley R."/>
            <person name="Champramary S."/>
            <person name="Plett K.L."/>
            <person name="Tsai I.J."/>
            <person name="Slot J."/>
            <person name="Sipos G."/>
            <person name="Plett J."/>
            <person name="Nagy L.G."/>
            <person name="Grigoriev I.V."/>
        </authorList>
    </citation>
    <scope>NUCLEOTIDE SEQUENCE</scope>
    <source>
        <strain evidence="2">FPL87.14</strain>
    </source>
</reference>
<proteinExistence type="predicted"/>
<evidence type="ECO:0000313" key="3">
    <source>
        <dbReference type="Proteomes" id="UP001175226"/>
    </source>
</evidence>
<evidence type="ECO:0000313" key="2">
    <source>
        <dbReference type="EMBL" id="KAK0421705.1"/>
    </source>
</evidence>
<protein>
    <submittedName>
        <fullName evidence="2">Uncharacterized protein</fullName>
    </submittedName>
</protein>
<name>A0AA39IC51_9AGAR</name>
<keyword evidence="1" id="KW-0472">Membrane</keyword>
<keyword evidence="1" id="KW-0812">Transmembrane</keyword>
<accession>A0AA39IC51</accession>
<keyword evidence="1" id="KW-1133">Transmembrane helix</keyword>
<dbReference type="AlphaFoldDB" id="A0AA39IC51"/>
<gene>
    <name evidence="2" type="ORF">EV421DRAFT_1746545</name>
</gene>
<dbReference type="EMBL" id="JAUEPT010000352">
    <property type="protein sequence ID" value="KAK0421705.1"/>
    <property type="molecule type" value="Genomic_DNA"/>
</dbReference>
<dbReference type="Proteomes" id="UP001175226">
    <property type="component" value="Unassembled WGS sequence"/>
</dbReference>
<sequence>MYIDNSFMAAKYWPNPSLVPFIIILTTILVKSSYGGLMSPGLLLLSSRGTFYAGRDSRDFALLILHTRGHWKHGIKLLRAPSKQFIVTDPLDGDGFWYWSQVTSTVDETIFVLKKCLKNADFCLNVFWYSK</sequence>
<feature type="transmembrane region" description="Helical" evidence="1">
    <location>
        <begin position="20"/>
        <end position="45"/>
    </location>
</feature>
<comment type="caution">
    <text evidence="2">The sequence shown here is derived from an EMBL/GenBank/DDBJ whole genome shotgun (WGS) entry which is preliminary data.</text>
</comment>
<keyword evidence="3" id="KW-1185">Reference proteome</keyword>
<organism evidence="2 3">
    <name type="scientific">Armillaria borealis</name>
    <dbReference type="NCBI Taxonomy" id="47425"/>
    <lineage>
        <taxon>Eukaryota</taxon>
        <taxon>Fungi</taxon>
        <taxon>Dikarya</taxon>
        <taxon>Basidiomycota</taxon>
        <taxon>Agaricomycotina</taxon>
        <taxon>Agaricomycetes</taxon>
        <taxon>Agaricomycetidae</taxon>
        <taxon>Agaricales</taxon>
        <taxon>Marasmiineae</taxon>
        <taxon>Physalacriaceae</taxon>
        <taxon>Armillaria</taxon>
    </lineage>
</organism>